<gene>
    <name evidence="18 20" type="primary">glmU</name>
    <name evidence="20" type="ORF">ERCICURT3053_239</name>
</gene>
<dbReference type="NCBIfam" id="NF006986">
    <property type="entry name" value="PRK09451.1"/>
    <property type="match status" value="1"/>
</dbReference>
<feature type="binding site" evidence="18">
    <location>
        <position position="333"/>
    </location>
    <ligand>
        <name>UDP-N-acetyl-alpha-D-glucosamine</name>
        <dbReference type="ChEBI" id="CHEBI:57705"/>
    </ligand>
</feature>
<comment type="catalytic activity">
    <reaction evidence="16 18">
        <text>N-acetyl-alpha-D-glucosamine 1-phosphate + UTP + H(+) = UDP-N-acetyl-alpha-D-glucosamine + diphosphate</text>
        <dbReference type="Rhea" id="RHEA:13509"/>
        <dbReference type="ChEBI" id="CHEBI:15378"/>
        <dbReference type="ChEBI" id="CHEBI:33019"/>
        <dbReference type="ChEBI" id="CHEBI:46398"/>
        <dbReference type="ChEBI" id="CHEBI:57705"/>
        <dbReference type="ChEBI" id="CHEBI:57776"/>
        <dbReference type="EC" id="2.7.7.23"/>
    </reaction>
</comment>
<dbReference type="GO" id="GO:0016020">
    <property type="term" value="C:membrane"/>
    <property type="evidence" value="ECO:0007669"/>
    <property type="project" value="GOC"/>
</dbReference>
<dbReference type="Gene3D" id="2.160.10.10">
    <property type="entry name" value="Hexapeptide repeat proteins"/>
    <property type="match status" value="1"/>
</dbReference>
<dbReference type="EC" id="2.3.1.157" evidence="18"/>
<keyword evidence="12 18" id="KW-0511">Multifunctional enzyme</keyword>
<evidence type="ECO:0000256" key="4">
    <source>
        <dbReference type="ARBA" id="ARBA00022490"/>
    </source>
</evidence>
<keyword evidence="8 18" id="KW-0677">Repeat</keyword>
<dbReference type="GO" id="GO:0000287">
    <property type="term" value="F:magnesium ion binding"/>
    <property type="evidence" value="ECO:0007669"/>
    <property type="project" value="UniProtKB-UniRule"/>
</dbReference>
<evidence type="ECO:0000256" key="16">
    <source>
        <dbReference type="ARBA" id="ARBA00048493"/>
    </source>
</evidence>
<name>A0A451CZM0_9GAMM</name>
<feature type="binding site" evidence="18">
    <location>
        <position position="105"/>
    </location>
    <ligand>
        <name>Mg(2+)</name>
        <dbReference type="ChEBI" id="CHEBI:18420"/>
    </ligand>
</feature>
<comment type="pathway">
    <text evidence="18">Nucleotide-sugar biosynthesis; UDP-N-acetyl-alpha-D-glucosamine biosynthesis; UDP-N-acetyl-alpha-D-glucosamine from N-acetyl-alpha-D-glucosamine 1-phosphate: step 1/1.</text>
</comment>
<feature type="binding site" evidence="18">
    <location>
        <position position="423"/>
    </location>
    <ligand>
        <name>acetyl-CoA</name>
        <dbReference type="ChEBI" id="CHEBI:57288"/>
    </ligand>
</feature>
<dbReference type="InterPro" id="IPR001451">
    <property type="entry name" value="Hexapep"/>
</dbReference>
<feature type="binding site" evidence="18">
    <location>
        <position position="25"/>
    </location>
    <ligand>
        <name>UDP-N-acetyl-alpha-D-glucosamine</name>
        <dbReference type="ChEBI" id="CHEBI:57705"/>
    </ligand>
</feature>
<dbReference type="Gene3D" id="3.90.550.10">
    <property type="entry name" value="Spore Coat Polysaccharide Biosynthesis Protein SpsA, Chain A"/>
    <property type="match status" value="1"/>
</dbReference>
<keyword evidence="14 18" id="KW-0961">Cell wall biogenesis/degradation</keyword>
<dbReference type="InterPro" id="IPR011004">
    <property type="entry name" value="Trimer_LpxA-like_sf"/>
</dbReference>
<feature type="binding site" evidence="18">
    <location>
        <position position="377"/>
    </location>
    <ligand>
        <name>UDP-N-acetyl-alpha-D-glucosamine</name>
        <dbReference type="ChEBI" id="CHEBI:57705"/>
    </ligand>
</feature>
<dbReference type="PANTHER" id="PTHR43584">
    <property type="entry name" value="NUCLEOTIDYL TRANSFERASE"/>
    <property type="match status" value="1"/>
</dbReference>
<dbReference type="GO" id="GO:0009252">
    <property type="term" value="P:peptidoglycan biosynthetic process"/>
    <property type="evidence" value="ECO:0007669"/>
    <property type="project" value="UniProtKB-UniRule"/>
</dbReference>
<evidence type="ECO:0000313" key="20">
    <source>
        <dbReference type="EMBL" id="VFP78613.1"/>
    </source>
</evidence>
<evidence type="ECO:0000256" key="6">
    <source>
        <dbReference type="ARBA" id="ARBA00022695"/>
    </source>
</evidence>
<evidence type="ECO:0000256" key="17">
    <source>
        <dbReference type="ARBA" id="ARBA00049628"/>
    </source>
</evidence>
<dbReference type="NCBIfam" id="TIGR01173">
    <property type="entry name" value="glmU"/>
    <property type="match status" value="1"/>
</dbReference>
<dbReference type="RefSeq" id="WP_157991934.1">
    <property type="nucleotide sequence ID" value="NZ_LR217698.1"/>
</dbReference>
<dbReference type="GO" id="GO:0008360">
    <property type="term" value="P:regulation of cell shape"/>
    <property type="evidence" value="ECO:0007669"/>
    <property type="project" value="UniProtKB-KW"/>
</dbReference>
<dbReference type="EMBL" id="LR217698">
    <property type="protein sequence ID" value="VFP78613.1"/>
    <property type="molecule type" value="Genomic_DNA"/>
</dbReference>
<evidence type="ECO:0000256" key="3">
    <source>
        <dbReference type="ARBA" id="ARBA00007947"/>
    </source>
</evidence>
<dbReference type="GO" id="GO:0009245">
    <property type="term" value="P:lipid A biosynthetic process"/>
    <property type="evidence" value="ECO:0007669"/>
    <property type="project" value="UniProtKB-UniRule"/>
</dbReference>
<feature type="binding site" evidence="18">
    <location>
        <position position="140"/>
    </location>
    <ligand>
        <name>UDP-N-acetyl-alpha-D-glucosamine</name>
        <dbReference type="ChEBI" id="CHEBI:57705"/>
    </ligand>
</feature>
<keyword evidence="5 18" id="KW-0808">Transferase</keyword>
<feature type="domain" description="MobA-like NTP transferase" evidence="19">
    <location>
        <begin position="8"/>
        <end position="123"/>
    </location>
</feature>
<evidence type="ECO:0000256" key="15">
    <source>
        <dbReference type="ARBA" id="ARBA00048247"/>
    </source>
</evidence>
<dbReference type="OrthoDB" id="9775031at2"/>
<feature type="binding site" evidence="18">
    <location>
        <position position="440"/>
    </location>
    <ligand>
        <name>acetyl-CoA</name>
        <dbReference type="ChEBI" id="CHEBI:57288"/>
    </ligand>
</feature>
<evidence type="ECO:0000256" key="8">
    <source>
        <dbReference type="ARBA" id="ARBA00022737"/>
    </source>
</evidence>
<comment type="similarity">
    <text evidence="2 18">In the C-terminal section; belongs to the transferase hexapeptide repeat family.</text>
</comment>
<dbReference type="GO" id="GO:0006048">
    <property type="term" value="P:UDP-N-acetylglucosamine biosynthetic process"/>
    <property type="evidence" value="ECO:0007669"/>
    <property type="project" value="UniProtKB-UniPathway"/>
</dbReference>
<dbReference type="CDD" id="cd02540">
    <property type="entry name" value="GT2_GlmU_N_bac"/>
    <property type="match status" value="1"/>
</dbReference>
<feature type="binding site" evidence="18">
    <location>
        <position position="154"/>
    </location>
    <ligand>
        <name>UDP-N-acetyl-alpha-D-glucosamine</name>
        <dbReference type="ChEBI" id="CHEBI:57705"/>
    </ligand>
</feature>
<dbReference type="InterPro" id="IPR050065">
    <property type="entry name" value="GlmU-like"/>
</dbReference>
<comment type="subunit">
    <text evidence="18">Homotrimer.</text>
</comment>
<dbReference type="InterPro" id="IPR025877">
    <property type="entry name" value="MobA-like_NTP_Trfase"/>
</dbReference>
<feature type="binding site" evidence="18">
    <location>
        <position position="227"/>
    </location>
    <ligand>
        <name>Mg(2+)</name>
        <dbReference type="ChEBI" id="CHEBI:18420"/>
    </ligand>
</feature>
<dbReference type="UniPathway" id="UPA00113">
    <property type="reaction ID" value="UER00532"/>
</dbReference>
<keyword evidence="6 18" id="KW-0548">Nucleotidyltransferase</keyword>
<feature type="binding site" evidence="18">
    <location>
        <position position="76"/>
    </location>
    <ligand>
        <name>UDP-N-acetyl-alpha-D-glucosamine</name>
        <dbReference type="ChEBI" id="CHEBI:57705"/>
    </ligand>
</feature>
<feature type="binding site" evidence="18">
    <location>
        <position position="366"/>
    </location>
    <ligand>
        <name>UDP-N-acetyl-alpha-D-glucosamine</name>
        <dbReference type="ChEBI" id="CHEBI:57705"/>
    </ligand>
</feature>
<feature type="binding site" evidence="18">
    <location>
        <begin position="11"/>
        <end position="14"/>
    </location>
    <ligand>
        <name>UDP-N-acetyl-alpha-D-glucosamine</name>
        <dbReference type="ChEBI" id="CHEBI:57705"/>
    </ligand>
</feature>
<dbReference type="Pfam" id="PF12804">
    <property type="entry name" value="NTP_transf_3"/>
    <property type="match status" value="1"/>
</dbReference>
<dbReference type="InterPro" id="IPR018357">
    <property type="entry name" value="Hexapep_transf_CS"/>
</dbReference>
<evidence type="ECO:0000256" key="18">
    <source>
        <dbReference type="HAMAP-Rule" id="MF_01631"/>
    </source>
</evidence>
<evidence type="ECO:0000256" key="2">
    <source>
        <dbReference type="ARBA" id="ARBA00007707"/>
    </source>
</evidence>
<dbReference type="EC" id="2.7.7.23" evidence="18"/>
<comment type="catalytic activity">
    <reaction evidence="15 18">
        <text>alpha-D-glucosamine 1-phosphate + acetyl-CoA = N-acetyl-alpha-D-glucosamine 1-phosphate + CoA + H(+)</text>
        <dbReference type="Rhea" id="RHEA:13725"/>
        <dbReference type="ChEBI" id="CHEBI:15378"/>
        <dbReference type="ChEBI" id="CHEBI:57287"/>
        <dbReference type="ChEBI" id="CHEBI:57288"/>
        <dbReference type="ChEBI" id="CHEBI:57776"/>
        <dbReference type="ChEBI" id="CHEBI:58516"/>
        <dbReference type="EC" id="2.3.1.157"/>
    </reaction>
</comment>
<evidence type="ECO:0000256" key="7">
    <source>
        <dbReference type="ARBA" id="ARBA00022723"/>
    </source>
</evidence>
<feature type="binding site" evidence="18">
    <location>
        <begin position="81"/>
        <end position="82"/>
    </location>
    <ligand>
        <name>UDP-N-acetyl-alpha-D-glucosamine</name>
        <dbReference type="ChEBI" id="CHEBI:57705"/>
    </ligand>
</feature>
<evidence type="ECO:0000259" key="19">
    <source>
        <dbReference type="Pfam" id="PF12804"/>
    </source>
</evidence>
<dbReference type="InterPro" id="IPR005882">
    <property type="entry name" value="Bifunctional_GlmU"/>
</dbReference>
<dbReference type="Pfam" id="PF00132">
    <property type="entry name" value="Hexapep"/>
    <property type="match status" value="2"/>
</dbReference>
<comment type="cofactor">
    <cofactor evidence="18">
        <name>Mg(2+)</name>
        <dbReference type="ChEBI" id="CHEBI:18420"/>
    </cofactor>
    <text evidence="18">Binds 1 Mg(2+) ion per subunit.</text>
</comment>
<dbReference type="CDD" id="cd03353">
    <property type="entry name" value="LbH_GlmU_C"/>
    <property type="match status" value="1"/>
</dbReference>
<dbReference type="Proteomes" id="UP000294364">
    <property type="component" value="Chromosome"/>
</dbReference>
<dbReference type="UniPathway" id="UPA00973"/>
<evidence type="ECO:0000256" key="12">
    <source>
        <dbReference type="ARBA" id="ARBA00023268"/>
    </source>
</evidence>
<feature type="region of interest" description="N-acetyltransferase" evidence="18">
    <location>
        <begin position="251"/>
        <end position="456"/>
    </location>
</feature>
<accession>A0A451CZM0</accession>
<proteinExistence type="inferred from homology"/>
<dbReference type="AlphaFoldDB" id="A0A451CZM0"/>
<evidence type="ECO:0000256" key="14">
    <source>
        <dbReference type="ARBA" id="ARBA00023316"/>
    </source>
</evidence>
<keyword evidence="13 18" id="KW-0012">Acyltransferase</keyword>
<keyword evidence="4 18" id="KW-0963">Cytoplasm</keyword>
<comment type="subcellular location">
    <subcellularLocation>
        <location evidence="1 18">Cytoplasm</location>
    </subcellularLocation>
</comment>
<feature type="binding site" evidence="18">
    <location>
        <position position="405"/>
    </location>
    <ligand>
        <name>acetyl-CoA</name>
        <dbReference type="ChEBI" id="CHEBI:57288"/>
    </ligand>
</feature>
<evidence type="ECO:0000256" key="9">
    <source>
        <dbReference type="ARBA" id="ARBA00022842"/>
    </source>
</evidence>
<evidence type="ECO:0000256" key="1">
    <source>
        <dbReference type="ARBA" id="ARBA00004496"/>
    </source>
</evidence>
<feature type="binding site" evidence="18">
    <location>
        <position position="227"/>
    </location>
    <ligand>
        <name>UDP-N-acetyl-alpha-D-glucosamine</name>
        <dbReference type="ChEBI" id="CHEBI:57705"/>
    </ligand>
</feature>
<protein>
    <recommendedName>
        <fullName evidence="18">Bifunctional protein GlmU</fullName>
    </recommendedName>
    <domain>
        <recommendedName>
            <fullName evidence="18">UDP-N-acetylglucosamine pyrophosphorylase</fullName>
            <ecNumber evidence="18">2.7.7.23</ecNumber>
        </recommendedName>
        <alternativeName>
            <fullName evidence="18">N-acetylglucosamine-1-phosphate uridyltransferase</fullName>
        </alternativeName>
    </domain>
    <domain>
        <recommendedName>
            <fullName evidence="18">Glucosamine-1-phosphate N-acetyltransferase</fullName>
            <ecNumber evidence="18">2.3.1.157</ecNumber>
        </recommendedName>
    </domain>
</protein>
<comment type="similarity">
    <text evidence="3 18">In the N-terminal section; belongs to the N-acetylglucosamine-1-phosphate uridyltransferase family.</text>
</comment>
<dbReference type="GO" id="GO:0005737">
    <property type="term" value="C:cytoplasm"/>
    <property type="evidence" value="ECO:0007669"/>
    <property type="project" value="UniProtKB-SubCell"/>
</dbReference>
<keyword evidence="10 18" id="KW-0133">Cell shape</keyword>
<evidence type="ECO:0000256" key="13">
    <source>
        <dbReference type="ARBA" id="ARBA00023315"/>
    </source>
</evidence>
<dbReference type="InterPro" id="IPR029044">
    <property type="entry name" value="Nucleotide-diphossugar_trans"/>
</dbReference>
<organism evidence="20 21">
    <name type="scientific">Candidatus Erwinia haradaeae</name>
    <dbReference type="NCBI Taxonomy" id="1922217"/>
    <lineage>
        <taxon>Bacteria</taxon>
        <taxon>Pseudomonadati</taxon>
        <taxon>Pseudomonadota</taxon>
        <taxon>Gammaproteobacteria</taxon>
        <taxon>Enterobacterales</taxon>
        <taxon>Erwiniaceae</taxon>
        <taxon>Erwinia</taxon>
    </lineage>
</organism>
<feature type="binding site" evidence="18">
    <location>
        <begin position="103"/>
        <end position="105"/>
    </location>
    <ligand>
        <name>UDP-N-acetyl-alpha-D-glucosamine</name>
        <dbReference type="ChEBI" id="CHEBI:57705"/>
    </ligand>
</feature>
<reference evidence="20 21" key="1">
    <citation type="submission" date="2019-02" db="EMBL/GenBank/DDBJ databases">
        <authorList>
            <person name="Manzano-Marin A."/>
            <person name="Manzano-Marin A."/>
        </authorList>
    </citation>
    <scope>NUCLEOTIDE SEQUENCE [LARGE SCALE GENOMIC DNA]</scope>
    <source>
        <strain evidence="20 21">ErCicurtihirsuta</strain>
    </source>
</reference>
<keyword evidence="7 18" id="KW-0479">Metal-binding</keyword>
<feature type="active site" description="Proton acceptor" evidence="18">
    <location>
        <position position="363"/>
    </location>
</feature>
<feature type="binding site" evidence="18">
    <location>
        <position position="351"/>
    </location>
    <ligand>
        <name>UDP-N-acetyl-alpha-D-glucosamine</name>
        <dbReference type="ChEBI" id="CHEBI:57705"/>
    </ligand>
</feature>
<feature type="binding site" evidence="18">
    <location>
        <begin position="386"/>
        <end position="387"/>
    </location>
    <ligand>
        <name>acetyl-CoA</name>
        <dbReference type="ChEBI" id="CHEBI:57288"/>
    </ligand>
</feature>
<sequence length="456" mass="49851">MENRLMSVVILAAGKGTRMHSDLPKVLHLLAGKPMVQYVIDVSKEINARCINLVYGHAGNLLKMAINDDSLNWILQKEQLGTGHAIQQAIPYFNDNEEILILYGDVPLISGNTLRRLRKAKPPGGIALLTVQLDNPDGYGRIIRRHGKVIGIVEHKDATLQQLVINEVNSGIFLANGSDIKRWLSQLTYKKAKSEYYITDIIAIAHDSGCSIKTVHPERLTEITGVNNRLQLSNLERIYQVELAEKFLLEGGMLQDLTRFDLRGILEHGRDVMIDTNVIIEGTVIIGNRVKIGTGCVIKNSFISDDSVINPYSVLDGAQLEPWSRVGPFANLRPGSKLSTGSHVGSFVEMKNTILGSGSKSAHLSYLGDAEIGVNVNIGAGTITCNYDGINKSKTVIGDDAFVGSGTQLIAPVHIGTGVTIAAGSTIIKDVPDNGLVYNRKEQIFNVNWKKEKKKN</sequence>
<evidence type="ECO:0000313" key="21">
    <source>
        <dbReference type="Proteomes" id="UP000294364"/>
    </source>
</evidence>
<keyword evidence="11 18" id="KW-0573">Peptidoglycan synthesis</keyword>
<evidence type="ECO:0000256" key="5">
    <source>
        <dbReference type="ARBA" id="ARBA00022679"/>
    </source>
</evidence>
<evidence type="ECO:0000256" key="11">
    <source>
        <dbReference type="ARBA" id="ARBA00022984"/>
    </source>
</evidence>
<evidence type="ECO:0000256" key="10">
    <source>
        <dbReference type="ARBA" id="ARBA00022960"/>
    </source>
</evidence>
<dbReference type="SUPFAM" id="SSF53448">
    <property type="entry name" value="Nucleotide-diphospho-sugar transferases"/>
    <property type="match status" value="1"/>
</dbReference>
<comment type="pathway">
    <text evidence="18">Bacterial outer membrane biogenesis; LPS lipid A biosynthesis.</text>
</comment>
<feature type="binding site" evidence="18">
    <location>
        <position position="380"/>
    </location>
    <ligand>
        <name>acetyl-CoA</name>
        <dbReference type="ChEBI" id="CHEBI:57288"/>
    </ligand>
</feature>
<dbReference type="HAMAP" id="MF_01631">
    <property type="entry name" value="GlmU"/>
    <property type="match status" value="1"/>
</dbReference>
<dbReference type="GO" id="GO:0000902">
    <property type="term" value="P:cell morphogenesis"/>
    <property type="evidence" value="ECO:0007669"/>
    <property type="project" value="UniProtKB-UniRule"/>
</dbReference>
<comment type="pathway">
    <text evidence="18">Nucleotide-sugar biosynthesis; UDP-N-acetyl-alpha-D-glucosamine biosynthesis; N-acetyl-alpha-D-glucosamine 1-phosphate from alpha-D-glucosamine 6-phosphate (route II): step 2/2.</text>
</comment>
<dbReference type="SUPFAM" id="SSF51161">
    <property type="entry name" value="Trimeric LpxA-like enzymes"/>
    <property type="match status" value="1"/>
</dbReference>
<dbReference type="PANTHER" id="PTHR43584:SF3">
    <property type="entry name" value="BIFUNCTIONAL PROTEIN GLMU"/>
    <property type="match status" value="1"/>
</dbReference>
<feature type="region of interest" description="Linker" evidence="18">
    <location>
        <begin position="230"/>
        <end position="250"/>
    </location>
</feature>
<dbReference type="PROSITE" id="PS00101">
    <property type="entry name" value="HEXAPEP_TRANSFERASES"/>
    <property type="match status" value="1"/>
</dbReference>
<keyword evidence="9 18" id="KW-0460">Magnesium</keyword>
<dbReference type="InterPro" id="IPR038009">
    <property type="entry name" value="GlmU_C_LbH"/>
</dbReference>
<feature type="region of interest" description="Pyrophosphorylase" evidence="18">
    <location>
        <begin position="1"/>
        <end position="229"/>
    </location>
</feature>
<dbReference type="GO" id="GO:0019134">
    <property type="term" value="F:glucosamine-1-phosphate N-acetyltransferase activity"/>
    <property type="evidence" value="ECO:0007669"/>
    <property type="project" value="UniProtKB-UniRule"/>
</dbReference>
<feature type="binding site" evidence="18">
    <location>
        <position position="169"/>
    </location>
    <ligand>
        <name>UDP-N-acetyl-alpha-D-glucosamine</name>
        <dbReference type="ChEBI" id="CHEBI:57705"/>
    </ligand>
</feature>
<dbReference type="GO" id="GO:0003977">
    <property type="term" value="F:UDP-N-acetylglucosamine diphosphorylase activity"/>
    <property type="evidence" value="ECO:0007669"/>
    <property type="project" value="UniProtKB-UniRule"/>
</dbReference>
<comment type="function">
    <text evidence="17 18">Catalyzes the last two sequential reactions in the de novo biosynthetic pathway for UDP-N-acetylglucosamine (UDP-GlcNAc). The C-terminal domain catalyzes the transfer of acetyl group from acetyl coenzyme A to glucosamine-1-phosphate (GlcN-1-P) to produce N-acetylglucosamine-1-phosphate (GlcNAc-1-P), which is converted into UDP-GlcNAc by the transfer of uridine 5-monophosphate (from uridine 5-triphosphate), a reaction catalyzed by the N-terminal domain.</text>
</comment>
<dbReference type="GO" id="GO:0071555">
    <property type="term" value="P:cell wall organization"/>
    <property type="evidence" value="ECO:0007669"/>
    <property type="project" value="UniProtKB-KW"/>
</dbReference>